<keyword evidence="2" id="KW-0175">Coiled coil</keyword>
<accession>A0A9E8SFW7</accession>
<evidence type="ECO:0000313" key="4">
    <source>
        <dbReference type="EMBL" id="WAC03874.1"/>
    </source>
</evidence>
<dbReference type="PROSITE" id="PS51257">
    <property type="entry name" value="PROKAR_LIPOPROTEIN"/>
    <property type="match status" value="1"/>
</dbReference>
<dbReference type="AlphaFoldDB" id="A0A9E8SFW7"/>
<keyword evidence="5" id="KW-1185">Reference proteome</keyword>
<feature type="coiled-coil region" evidence="2">
    <location>
        <begin position="30"/>
        <end position="78"/>
    </location>
</feature>
<protein>
    <submittedName>
        <fullName evidence="4">OmpA family protein</fullName>
    </submittedName>
</protein>
<dbReference type="PANTHER" id="PTHR30329">
    <property type="entry name" value="STATOR ELEMENT OF FLAGELLAR MOTOR COMPLEX"/>
    <property type="match status" value="1"/>
</dbReference>
<dbReference type="PROSITE" id="PS51123">
    <property type="entry name" value="OMPA_2"/>
    <property type="match status" value="1"/>
</dbReference>
<evidence type="ECO:0000259" key="3">
    <source>
        <dbReference type="PROSITE" id="PS51123"/>
    </source>
</evidence>
<organism evidence="4 5">
    <name type="scientific">Lacinutrix neustonica</name>
    <dbReference type="NCBI Taxonomy" id="2980107"/>
    <lineage>
        <taxon>Bacteria</taxon>
        <taxon>Pseudomonadati</taxon>
        <taxon>Bacteroidota</taxon>
        <taxon>Flavobacteriia</taxon>
        <taxon>Flavobacteriales</taxon>
        <taxon>Flavobacteriaceae</taxon>
        <taxon>Lacinutrix</taxon>
    </lineage>
</organism>
<dbReference type="InterPro" id="IPR006665">
    <property type="entry name" value="OmpA-like"/>
</dbReference>
<dbReference type="EMBL" id="CP113088">
    <property type="protein sequence ID" value="WAC03874.1"/>
    <property type="molecule type" value="Genomic_DNA"/>
</dbReference>
<keyword evidence="1" id="KW-0472">Membrane</keyword>
<reference evidence="4" key="1">
    <citation type="submission" date="2022-11" db="EMBL/GenBank/DDBJ databases">
        <title>Lacinutrix neustonica HL-RS19T sp. nov., isolated from the surface microlayer sample of brackish Lake Shihwa.</title>
        <authorList>
            <person name="Choi J.Y."/>
            <person name="Hwang C.Y."/>
        </authorList>
    </citation>
    <scope>NUCLEOTIDE SEQUENCE</scope>
    <source>
        <strain evidence="4">HL-RS19</strain>
    </source>
</reference>
<dbReference type="Gene3D" id="3.30.1330.60">
    <property type="entry name" value="OmpA-like domain"/>
    <property type="match status" value="1"/>
</dbReference>
<evidence type="ECO:0000256" key="2">
    <source>
        <dbReference type="SAM" id="Coils"/>
    </source>
</evidence>
<proteinExistence type="predicted"/>
<gene>
    <name evidence="4" type="ORF">N7U66_10870</name>
</gene>
<dbReference type="CDD" id="cd07185">
    <property type="entry name" value="OmpA_C-like"/>
    <property type="match status" value="1"/>
</dbReference>
<evidence type="ECO:0000313" key="5">
    <source>
        <dbReference type="Proteomes" id="UP001164705"/>
    </source>
</evidence>
<dbReference type="InterPro" id="IPR036737">
    <property type="entry name" value="OmpA-like_sf"/>
</dbReference>
<sequence>MKKISIALFAIITMASCVSKKKYVALEQEKGEVVSELTKTKVEKEELEEKFAQIEARVEQYNSKINTLTDEVGSLTAENDIKFDAVGNAAVISNATKRKMRETLKQVDPSLLSEATTLKDSMNLAVSYNLKKSMDTSTLDESDDIAINIDETVVMISISDKMLFNSGSYRISNKADNILQKLADVINSEPSIEVMVEGHTDSRTINTEKVTDNWDLSVLRATSVVRKLQDRYNVDPAKLIAAGRSSYQPLTDNDTRDGRSKNRRTRIVILPNINKFFALMDNQEGVSTVD</sequence>
<dbReference type="InterPro" id="IPR050330">
    <property type="entry name" value="Bact_OuterMem_StrucFunc"/>
</dbReference>
<dbReference type="KEGG" id="lnu:N7U66_10870"/>
<feature type="domain" description="OmpA-like" evidence="3">
    <location>
        <begin position="151"/>
        <end position="273"/>
    </location>
</feature>
<dbReference type="RefSeq" id="WP_267678514.1">
    <property type="nucleotide sequence ID" value="NZ_CP113088.1"/>
</dbReference>
<name>A0A9E8SFW7_9FLAO</name>
<dbReference type="SUPFAM" id="SSF103088">
    <property type="entry name" value="OmpA-like"/>
    <property type="match status" value="1"/>
</dbReference>
<dbReference type="PANTHER" id="PTHR30329:SF21">
    <property type="entry name" value="LIPOPROTEIN YIAD-RELATED"/>
    <property type="match status" value="1"/>
</dbReference>
<evidence type="ECO:0000256" key="1">
    <source>
        <dbReference type="PROSITE-ProRule" id="PRU00473"/>
    </source>
</evidence>
<dbReference type="Proteomes" id="UP001164705">
    <property type="component" value="Chromosome"/>
</dbReference>
<dbReference type="Pfam" id="PF00691">
    <property type="entry name" value="OmpA"/>
    <property type="match status" value="1"/>
</dbReference>
<dbReference type="GO" id="GO:0016020">
    <property type="term" value="C:membrane"/>
    <property type="evidence" value="ECO:0007669"/>
    <property type="project" value="UniProtKB-UniRule"/>
</dbReference>